<dbReference type="KEGG" id="sfj:SAMEA4384070_1871"/>
<name>A0A240BVU3_SERFI</name>
<dbReference type="AlphaFoldDB" id="A0A240BVU3"/>
<organism evidence="1 2">
    <name type="scientific">Serratia ficaria</name>
    <dbReference type="NCBI Taxonomy" id="61651"/>
    <lineage>
        <taxon>Bacteria</taxon>
        <taxon>Pseudomonadati</taxon>
        <taxon>Pseudomonadota</taxon>
        <taxon>Gammaproteobacteria</taxon>
        <taxon>Enterobacterales</taxon>
        <taxon>Yersiniaceae</taxon>
        <taxon>Serratia</taxon>
    </lineage>
</organism>
<dbReference type="STRING" id="1411141.GCA_001590885_03130"/>
<accession>A0A240BVU3</accession>
<sequence>MKPLSEVGVALGYGRTRFYQWCRGRGFLTPMNAPSTEMISAGYMVTALLDTGYSRVYVTRDGFNYVVNLFEADIKNGMVKL</sequence>
<evidence type="ECO:0000313" key="1">
    <source>
        <dbReference type="EMBL" id="SNV99036.1"/>
    </source>
</evidence>
<dbReference type="EMBL" id="LT906479">
    <property type="protein sequence ID" value="SNV99036.1"/>
    <property type="molecule type" value="Genomic_DNA"/>
</dbReference>
<protein>
    <submittedName>
        <fullName evidence="1">Uncharacterized protein</fullName>
    </submittedName>
</protein>
<gene>
    <name evidence="1" type="ORF">SAMEA4384070_01871</name>
</gene>
<proteinExistence type="predicted"/>
<reference evidence="1 2" key="1">
    <citation type="submission" date="2017-06" db="EMBL/GenBank/DDBJ databases">
        <authorList>
            <consortium name="Pathogen Informatics"/>
        </authorList>
    </citation>
    <scope>NUCLEOTIDE SEQUENCE [LARGE SCALE GENOMIC DNA]</scope>
    <source>
        <strain evidence="1 2">NCTC12148</strain>
    </source>
</reference>
<dbReference type="Proteomes" id="UP000215134">
    <property type="component" value="Chromosome 1"/>
</dbReference>
<keyword evidence="2" id="KW-1185">Reference proteome</keyword>
<evidence type="ECO:0000313" key="2">
    <source>
        <dbReference type="Proteomes" id="UP000215134"/>
    </source>
</evidence>